<feature type="domain" description="DUF1659" evidence="1">
    <location>
        <begin position="3"/>
        <end position="71"/>
    </location>
</feature>
<gene>
    <name evidence="2" type="ORF">SAMD00020551_3281</name>
</gene>
<proteinExistence type="predicted"/>
<name>A0A0A8X566_MESS1</name>
<dbReference type="Proteomes" id="UP000031014">
    <property type="component" value="Unassembled WGS sequence"/>
</dbReference>
<dbReference type="OrthoDB" id="48766at2"/>
<evidence type="ECO:0000259" key="1">
    <source>
        <dbReference type="Pfam" id="PF07872"/>
    </source>
</evidence>
<dbReference type="RefSeq" id="WP_041966809.1">
    <property type="nucleotide sequence ID" value="NZ_BASE01000073.1"/>
</dbReference>
<comment type="caution">
    <text evidence="2">The sequence shown here is derived from an EMBL/GenBank/DDBJ whole genome shotgun (WGS) entry which is preliminary data.</text>
</comment>
<accession>A0A0A8X566</accession>
<evidence type="ECO:0000313" key="2">
    <source>
        <dbReference type="EMBL" id="GAM15125.1"/>
    </source>
</evidence>
<evidence type="ECO:0000313" key="3">
    <source>
        <dbReference type="Proteomes" id="UP000031014"/>
    </source>
</evidence>
<dbReference type="InterPro" id="IPR012454">
    <property type="entry name" value="DUF1659"/>
</dbReference>
<dbReference type="Pfam" id="PF07872">
    <property type="entry name" value="DUF1659"/>
    <property type="match status" value="1"/>
</dbReference>
<dbReference type="EMBL" id="BASE01000073">
    <property type="protein sequence ID" value="GAM15125.1"/>
    <property type="molecule type" value="Genomic_DNA"/>
</dbReference>
<protein>
    <recommendedName>
        <fullName evidence="1">DUF1659 domain-containing protein</fullName>
    </recommendedName>
</protein>
<organism evidence="2 3">
    <name type="scientific">Mesobacillus selenatarsenatis (strain DSM 18680 / JCM 14380 / FERM P-15431 / SF-1)</name>
    <dbReference type="NCBI Taxonomy" id="1321606"/>
    <lineage>
        <taxon>Bacteria</taxon>
        <taxon>Bacillati</taxon>
        <taxon>Bacillota</taxon>
        <taxon>Bacilli</taxon>
        <taxon>Bacillales</taxon>
        <taxon>Bacillaceae</taxon>
        <taxon>Mesobacillus</taxon>
    </lineage>
</organism>
<reference evidence="2 3" key="1">
    <citation type="submission" date="2013-06" db="EMBL/GenBank/DDBJ databases">
        <title>Whole genome shotgun sequence of Bacillus selenatarsenatis SF-1.</title>
        <authorList>
            <person name="Kuroda M."/>
            <person name="Sei K."/>
            <person name="Yamashita M."/>
            <person name="Ike M."/>
        </authorList>
    </citation>
    <scope>NUCLEOTIDE SEQUENCE [LARGE SCALE GENOMIC DNA]</scope>
    <source>
        <strain evidence="2 3">SF-1</strain>
    </source>
</reference>
<dbReference type="AlphaFoldDB" id="A0A0A8X566"/>
<keyword evidence="3" id="KW-1185">Reference proteome</keyword>
<dbReference type="STRING" id="1321606.SAMD00020551_3281"/>
<sequence length="71" mass="7811">MAMAMLKDSNIRLMFEAGVDEKGEPIFKGKTYRYVRKEATADQVQQAAVALGGLSANLLSSVERNDSFDII</sequence>